<feature type="region of interest" description="Disordered" evidence="1">
    <location>
        <begin position="1"/>
        <end position="118"/>
    </location>
</feature>
<protein>
    <submittedName>
        <fullName evidence="2">Uncharacterized protein</fullName>
    </submittedName>
</protein>
<organism evidence="2 3">
    <name type="scientific">Desulfovibrio intestinalis</name>
    <dbReference type="NCBI Taxonomy" id="58621"/>
    <lineage>
        <taxon>Bacteria</taxon>
        <taxon>Pseudomonadati</taxon>
        <taxon>Thermodesulfobacteriota</taxon>
        <taxon>Desulfovibrionia</taxon>
        <taxon>Desulfovibrionales</taxon>
        <taxon>Desulfovibrionaceae</taxon>
        <taxon>Desulfovibrio</taxon>
    </lineage>
</organism>
<reference evidence="2 3" key="1">
    <citation type="submission" date="2020-08" db="EMBL/GenBank/DDBJ databases">
        <title>Genomic Encyclopedia of Type Strains, Phase IV (KMG-IV): sequencing the most valuable type-strain genomes for metagenomic binning, comparative biology and taxonomic classification.</title>
        <authorList>
            <person name="Goeker M."/>
        </authorList>
    </citation>
    <scope>NUCLEOTIDE SEQUENCE [LARGE SCALE GENOMIC DNA]</scope>
    <source>
        <strain evidence="2 3">DSM 11275</strain>
    </source>
</reference>
<proteinExistence type="predicted"/>
<feature type="compositionally biased region" description="Low complexity" evidence="1">
    <location>
        <begin position="50"/>
        <end position="67"/>
    </location>
</feature>
<name>A0A7W8C2U4_9BACT</name>
<evidence type="ECO:0000313" key="3">
    <source>
        <dbReference type="Proteomes" id="UP000539075"/>
    </source>
</evidence>
<sequence>MALRGTQGDHPTGGREAPEAITAQPSLIGDTWKTPGGVVRGECRGGLGGAAAPNRPPSAARRAGGPNNINGKAPVPAGHTLRKIKTCGSNTESPRARATSLAKRSSSLSPSHSARPPCPRAQLPALIQQKGSHRLLPVAPVILRLFAMQHPQKRLAAALINCIPR</sequence>
<feature type="compositionally biased region" description="Low complexity" evidence="1">
    <location>
        <begin position="96"/>
        <end position="115"/>
    </location>
</feature>
<dbReference type="Proteomes" id="UP000539075">
    <property type="component" value="Unassembled WGS sequence"/>
</dbReference>
<dbReference type="EMBL" id="JACHGO010000004">
    <property type="protein sequence ID" value="MBB5143349.1"/>
    <property type="molecule type" value="Genomic_DNA"/>
</dbReference>
<dbReference type="AlphaFoldDB" id="A0A7W8C2U4"/>
<keyword evidence="3" id="KW-1185">Reference proteome</keyword>
<accession>A0A7W8C2U4</accession>
<evidence type="ECO:0000256" key="1">
    <source>
        <dbReference type="SAM" id="MobiDB-lite"/>
    </source>
</evidence>
<comment type="caution">
    <text evidence="2">The sequence shown here is derived from an EMBL/GenBank/DDBJ whole genome shotgun (WGS) entry which is preliminary data.</text>
</comment>
<evidence type="ECO:0000313" key="2">
    <source>
        <dbReference type="EMBL" id="MBB5143349.1"/>
    </source>
</evidence>
<gene>
    <name evidence="2" type="ORF">HNQ38_001446</name>
</gene>